<dbReference type="SUPFAM" id="SSF54427">
    <property type="entry name" value="NTF2-like"/>
    <property type="match status" value="1"/>
</dbReference>
<dbReference type="EMBL" id="JAUQUR010000002">
    <property type="protein sequence ID" value="MDX4069263.1"/>
    <property type="molecule type" value="Genomic_DNA"/>
</dbReference>
<dbReference type="Pfam" id="PF04335">
    <property type="entry name" value="VirB8"/>
    <property type="match status" value="1"/>
</dbReference>
<gene>
    <name evidence="7" type="ORF">Q6A80_05930</name>
</gene>
<feature type="domain" description="Bacterial virulence protein VirB8" evidence="6">
    <location>
        <begin position="28"/>
        <end position="215"/>
    </location>
</feature>
<dbReference type="CDD" id="cd16424">
    <property type="entry name" value="VirB8"/>
    <property type="match status" value="1"/>
</dbReference>
<evidence type="ECO:0000259" key="6">
    <source>
        <dbReference type="Pfam" id="PF04335"/>
    </source>
</evidence>
<evidence type="ECO:0000313" key="8">
    <source>
        <dbReference type="Proteomes" id="UP001283691"/>
    </source>
</evidence>
<proteinExistence type="predicted"/>
<keyword evidence="3 5" id="KW-1133">Transmembrane helix</keyword>
<name>A0AAW9DAH3_9BACT</name>
<comment type="caution">
    <text evidence="7">The sequence shown here is derived from an EMBL/GenBank/DDBJ whole genome shotgun (WGS) entry which is preliminary data.</text>
</comment>
<sequence length="219" mass="25237">MNIDDNVYKASNFDEAKKFGNIPVALAKVIIVLSVIIVVLVVLLALLFPLKKTEYKLLVAKSAHENFVTVRDINQELVHDKVIRDFVLENYVIARETINNIDEDAKRRYEIVHAQSSDDVYTEFRNFYNTSEKIRSIDGFSRSVEVTSIVDIPGNVSIVEFALTDRYKRENNKDINKTTKYYKATISYEFTELKTIFADRTLNPLSINVIAYELAEVKR</sequence>
<reference evidence="7" key="1">
    <citation type="journal article" date="2023" name="Front. Microbiol.">
        <title>Genomic diversity and taxonomic marker for Arcobacter species.</title>
        <authorList>
            <person name="Zhou G."/>
            <person name="Gu Y."/>
            <person name="Wang H."/>
            <person name="Chen X."/>
            <person name="Zhang X."/>
            <person name="Shao Z."/>
            <person name="Yan X."/>
            <person name="Zhang J."/>
            <person name="Zhang M."/>
        </authorList>
    </citation>
    <scope>NUCLEOTIDE SEQUENCE</scope>
    <source>
        <strain evidence="7">BJSY19SF1-2</strain>
    </source>
</reference>
<evidence type="ECO:0000313" key="7">
    <source>
        <dbReference type="EMBL" id="MDX4069263.1"/>
    </source>
</evidence>
<evidence type="ECO:0000256" key="2">
    <source>
        <dbReference type="ARBA" id="ARBA00022692"/>
    </source>
</evidence>
<dbReference type="GO" id="GO:0016020">
    <property type="term" value="C:membrane"/>
    <property type="evidence" value="ECO:0007669"/>
    <property type="project" value="UniProtKB-SubCell"/>
</dbReference>
<reference evidence="7" key="2">
    <citation type="submission" date="2023-07" db="EMBL/GenBank/DDBJ databases">
        <authorList>
            <person name="Zhang M."/>
            <person name="Zhou G."/>
        </authorList>
    </citation>
    <scope>NUCLEOTIDE SEQUENCE</scope>
    <source>
        <strain evidence="7">BJSY19SF1-2</strain>
    </source>
</reference>
<accession>A0AAW9DAH3</accession>
<keyword evidence="2 5" id="KW-0812">Transmembrane</keyword>
<keyword evidence="4 5" id="KW-0472">Membrane</keyword>
<dbReference type="InterPro" id="IPR007430">
    <property type="entry name" value="VirB8"/>
</dbReference>
<evidence type="ECO:0000256" key="5">
    <source>
        <dbReference type="SAM" id="Phobius"/>
    </source>
</evidence>
<dbReference type="Proteomes" id="UP001283691">
    <property type="component" value="Unassembled WGS sequence"/>
</dbReference>
<feature type="transmembrane region" description="Helical" evidence="5">
    <location>
        <begin position="25"/>
        <end position="48"/>
    </location>
</feature>
<evidence type="ECO:0000256" key="4">
    <source>
        <dbReference type="ARBA" id="ARBA00023136"/>
    </source>
</evidence>
<protein>
    <submittedName>
        <fullName evidence="7">Type IV secretion system protein</fullName>
    </submittedName>
</protein>
<dbReference type="AlphaFoldDB" id="A0AAW9DAH3"/>
<dbReference type="RefSeq" id="WP_129098760.1">
    <property type="nucleotide sequence ID" value="NZ_JAUQUR010000002.1"/>
</dbReference>
<evidence type="ECO:0000256" key="3">
    <source>
        <dbReference type="ARBA" id="ARBA00022989"/>
    </source>
</evidence>
<evidence type="ECO:0000256" key="1">
    <source>
        <dbReference type="ARBA" id="ARBA00004167"/>
    </source>
</evidence>
<comment type="subcellular location">
    <subcellularLocation>
        <location evidence="1">Membrane</location>
        <topology evidence="1">Single-pass membrane protein</topology>
    </subcellularLocation>
</comment>
<organism evidence="7 8">
    <name type="scientific">Aliarcobacter skirrowii</name>
    <dbReference type="NCBI Taxonomy" id="28200"/>
    <lineage>
        <taxon>Bacteria</taxon>
        <taxon>Pseudomonadati</taxon>
        <taxon>Campylobacterota</taxon>
        <taxon>Epsilonproteobacteria</taxon>
        <taxon>Campylobacterales</taxon>
        <taxon>Arcobacteraceae</taxon>
        <taxon>Aliarcobacter</taxon>
    </lineage>
</organism>
<dbReference type="InterPro" id="IPR032710">
    <property type="entry name" value="NTF2-like_dom_sf"/>
</dbReference>
<dbReference type="Gene3D" id="3.10.450.230">
    <property type="entry name" value="VirB8 protein"/>
    <property type="match status" value="1"/>
</dbReference>